<feature type="region of interest" description="Disordered" evidence="1">
    <location>
        <begin position="18"/>
        <end position="48"/>
    </location>
</feature>
<dbReference type="RefSeq" id="WP_146106710.1">
    <property type="nucleotide sequence ID" value="NZ_CP053084.1"/>
</dbReference>
<reference evidence="2 3" key="1">
    <citation type="submission" date="2020-05" db="EMBL/GenBank/DDBJ databases">
        <title>Compete genome of Limnobacter sp. SAORIC-580.</title>
        <authorList>
            <person name="Song J."/>
            <person name="Cho J.-C."/>
        </authorList>
    </citation>
    <scope>NUCLEOTIDE SEQUENCE [LARGE SCALE GENOMIC DNA]</scope>
    <source>
        <strain evidence="2 3">SAORIC-580</strain>
    </source>
</reference>
<evidence type="ECO:0000313" key="2">
    <source>
        <dbReference type="EMBL" id="QJR29819.1"/>
    </source>
</evidence>
<gene>
    <name evidence="2" type="ORF">HKT17_08895</name>
</gene>
<organism evidence="2 3">
    <name type="scientific">Limnobacter profundi</name>
    <dbReference type="NCBI Taxonomy" id="2732163"/>
    <lineage>
        <taxon>Bacteria</taxon>
        <taxon>Pseudomonadati</taxon>
        <taxon>Pseudomonadota</taxon>
        <taxon>Betaproteobacteria</taxon>
        <taxon>Burkholderiales</taxon>
        <taxon>Burkholderiaceae</taxon>
        <taxon>Limnobacter</taxon>
    </lineage>
</organism>
<dbReference type="EMBL" id="CP053084">
    <property type="protein sequence ID" value="QJR29819.1"/>
    <property type="molecule type" value="Genomic_DNA"/>
</dbReference>
<protein>
    <submittedName>
        <fullName evidence="2">Uncharacterized protein</fullName>
    </submittedName>
</protein>
<evidence type="ECO:0000256" key="1">
    <source>
        <dbReference type="SAM" id="MobiDB-lite"/>
    </source>
</evidence>
<proteinExistence type="predicted"/>
<dbReference type="Proteomes" id="UP000501130">
    <property type="component" value="Chromosome"/>
</dbReference>
<accession>A0ABX6N5Y8</accession>
<evidence type="ECO:0000313" key="3">
    <source>
        <dbReference type="Proteomes" id="UP000501130"/>
    </source>
</evidence>
<name>A0ABX6N5Y8_9BURK</name>
<keyword evidence="3" id="KW-1185">Reference proteome</keyword>
<sequence length="89" mass="10085">MQQRYIVLLIQDQVAHFDSQRGADPPGSDAKTRSRFACPEPDSKRGIRLDQGRMSDALQINYNHVNRGCDALQIDHISIHYTCKIKTSS</sequence>